<organism evidence="1 2">
    <name type="scientific">Acrasis kona</name>
    <dbReference type="NCBI Taxonomy" id="1008807"/>
    <lineage>
        <taxon>Eukaryota</taxon>
        <taxon>Discoba</taxon>
        <taxon>Heterolobosea</taxon>
        <taxon>Tetramitia</taxon>
        <taxon>Eutetramitia</taxon>
        <taxon>Acrasidae</taxon>
        <taxon>Acrasis</taxon>
    </lineage>
</organism>
<dbReference type="Proteomes" id="UP001431209">
    <property type="component" value="Unassembled WGS sequence"/>
</dbReference>
<keyword evidence="2" id="KW-1185">Reference proteome</keyword>
<name>A0AAW2Z7E1_9EUKA</name>
<feature type="non-terminal residue" evidence="1">
    <location>
        <position position="1"/>
    </location>
</feature>
<evidence type="ECO:0000313" key="2">
    <source>
        <dbReference type="Proteomes" id="UP001431209"/>
    </source>
</evidence>
<dbReference type="SUPFAM" id="SSF63829">
    <property type="entry name" value="Calcium-dependent phosphotriesterase"/>
    <property type="match status" value="1"/>
</dbReference>
<dbReference type="Pfam" id="PF19193">
    <property type="entry name" value="Tectonin"/>
    <property type="match status" value="1"/>
</dbReference>
<comment type="caution">
    <text evidence="1">The sequence shown here is derived from an EMBL/GenBank/DDBJ whole genome shotgun (WGS) entry which is preliminary data.</text>
</comment>
<protein>
    <submittedName>
        <fullName evidence="1">PheT</fullName>
    </submittedName>
</protein>
<dbReference type="InterPro" id="IPR006624">
    <property type="entry name" value="Beta-propeller_rpt_TECPR"/>
</dbReference>
<feature type="non-terminal residue" evidence="1">
    <location>
        <position position="494"/>
    </location>
</feature>
<accession>A0AAW2Z7E1</accession>
<dbReference type="SMART" id="SM00706">
    <property type="entry name" value="TECPR"/>
    <property type="match status" value="3"/>
</dbReference>
<sequence>ENTLTTAAANQPQVAQSNTIVNTQAPITTTVIEAPITQNIIEKQNIEIHNKDVILEVHEQKIIELEKQPVYSHIVQDQLVEKSTVPVTYETVGSNSLDQSKIQQLTSQPQVVSTIETGAIAHRQEQPITQVTNQEFIERHIQPVITEVREQNVIQEVEHPIVRKYVESPIVRQVETNKSRHYTQDSGQFENMNVKWNLKDFDVDLHKRTNSLSHAHLVAPGAPISTTPQDGLILPSAVQPVLRQASPMHSQDALEVISCAGKDSLWGLSRRNEIYKLVQTSSGAEWQFHPTNGLLLKDISAAPRGILFGIGLNDGYLYRINDTKIELVLKDDFTRITNVSAQSRRKIYALGEDGRVLFLHLKLVGTNKNATYETIGGQLKKIAVGGKHAFRRTELWGIGFDNRAYRYVAPRWIPHEAFLIDISVSDDNAVYGVRIEDGRLVKWSGDSTFTLQERINTSSVPNHQHSVLTNVTAYKESRNVYAVERGTGNILKME</sequence>
<proteinExistence type="predicted"/>
<reference evidence="1 2" key="1">
    <citation type="submission" date="2024-03" db="EMBL/GenBank/DDBJ databases">
        <title>The Acrasis kona genome and developmental transcriptomes reveal deep origins of eukaryotic multicellular pathways.</title>
        <authorList>
            <person name="Sheikh S."/>
            <person name="Fu C.-J."/>
            <person name="Brown M.W."/>
            <person name="Baldauf S.L."/>
        </authorList>
    </citation>
    <scope>NUCLEOTIDE SEQUENCE [LARGE SCALE GENOMIC DNA]</scope>
    <source>
        <strain evidence="1 2">ATCC MYA-3509</strain>
    </source>
</reference>
<evidence type="ECO:0000313" key="1">
    <source>
        <dbReference type="EMBL" id="KAL0484868.1"/>
    </source>
</evidence>
<gene>
    <name evidence="1" type="ORF">AKO1_003596</name>
</gene>
<dbReference type="EMBL" id="JAOPGA020001078">
    <property type="protein sequence ID" value="KAL0484868.1"/>
    <property type="molecule type" value="Genomic_DNA"/>
</dbReference>
<dbReference type="AlphaFoldDB" id="A0AAW2Z7E1"/>